<accession>A0ABN9UVQ9</accession>
<evidence type="ECO:0000313" key="1">
    <source>
        <dbReference type="EMBL" id="CAK0864212.1"/>
    </source>
</evidence>
<protein>
    <submittedName>
        <fullName evidence="1">Uncharacterized protein</fullName>
    </submittedName>
</protein>
<keyword evidence="2" id="KW-1185">Reference proteome</keyword>
<dbReference type="EMBL" id="CAUYUJ010016342">
    <property type="protein sequence ID" value="CAK0864212.1"/>
    <property type="molecule type" value="Genomic_DNA"/>
</dbReference>
<comment type="caution">
    <text evidence="1">The sequence shown here is derived from an EMBL/GenBank/DDBJ whole genome shotgun (WGS) entry which is preliminary data.</text>
</comment>
<reference evidence="1" key="1">
    <citation type="submission" date="2023-10" db="EMBL/GenBank/DDBJ databases">
        <authorList>
            <person name="Chen Y."/>
            <person name="Shah S."/>
            <person name="Dougan E. K."/>
            <person name="Thang M."/>
            <person name="Chan C."/>
        </authorList>
    </citation>
    <scope>NUCLEOTIDE SEQUENCE [LARGE SCALE GENOMIC DNA]</scope>
</reference>
<organism evidence="1 2">
    <name type="scientific">Prorocentrum cordatum</name>
    <dbReference type="NCBI Taxonomy" id="2364126"/>
    <lineage>
        <taxon>Eukaryota</taxon>
        <taxon>Sar</taxon>
        <taxon>Alveolata</taxon>
        <taxon>Dinophyceae</taxon>
        <taxon>Prorocentrales</taxon>
        <taxon>Prorocentraceae</taxon>
        <taxon>Prorocentrum</taxon>
    </lineage>
</organism>
<proteinExistence type="predicted"/>
<name>A0ABN9UVQ9_9DINO</name>
<sequence length="186" mass="19968">MGMVEFCSSMGQSRTCHLQDSYCGICASQIQIWELAVVGMMLCRRHRFWGSALAITVIRVGPASAPGLIVGFLGSIVETHMRNVAPAYTNFPHVGQEMSGVGDFFAQAHACMACARLELVQALMRVGHGHSSVAAPFTVCLCFFSSWRPCSSWASFELFGNDPCSCGPAGLPGRLGLLLCACEPRS</sequence>
<evidence type="ECO:0000313" key="2">
    <source>
        <dbReference type="Proteomes" id="UP001189429"/>
    </source>
</evidence>
<dbReference type="Proteomes" id="UP001189429">
    <property type="component" value="Unassembled WGS sequence"/>
</dbReference>
<gene>
    <name evidence="1" type="ORF">PCOR1329_LOCUS52154</name>
</gene>